<dbReference type="Proteomes" id="UP001054902">
    <property type="component" value="Unassembled WGS sequence"/>
</dbReference>
<dbReference type="InterPro" id="IPR001494">
    <property type="entry name" value="Importin-beta_N"/>
</dbReference>
<sequence>MNTEQLHVALQQSFSPDANLRLPAEETIKNLKHIPGASKMLLEIASERQVQFEVRQAAAIQLKNLCRVCWTERISFMGTTIDGNDASKQVLLSDDDKEFVRVNLVGALLSEPEKSVQALFAETLHSIAIHDFPSRWPTLLPTLLQAISMSNDGSQALRVHNALLALRKVCKRYEFKPREQRGPLNDIVAQSFPLLLPLAQRLCDPSENSVEAAMMLKQILKIFWSATQFYLPGDATGNNSSPCLSNPQGMQPWFDIIQKSLAKELPEEIQPKTVEERNAWPWWKVKKWAAQIMSRLFSRYGIASYAEDEAKDFAHYFSQNVAPQFLGPVCETLNLRVQGKFCTDRVVHLCLTFVDLAVELAPTYKMLKPHLDFLLFQVCFPTVCLSSEDIELFENDPHEFVHRQNSPLADFYDPRMSAITLIQNIVKHRGKDATEKLLGFIQNILHTYIQSADNAKNPIEKDGALLILGSVSDILFKKKKFAGEVEGLLISNVFPDFQSPAGFLRSRACWMVQRFSFVKWSDDGTNLRSLIELVLRSLSDSALPVQIEASKALRFLIDADGAQETLIPVLPKVLEEYFRIMNEIGNDEVVSALQVIIDKFGDHIGPHAVALISQLTMAFTTYCDAGEDDDDAAMAAAQCLECISTVLKGICQRPELYRTLEPHLLPVTKQILSKDGDFIEYLEYALDIVTFLTYFPDDISEELWEIFPMIYVAFDQWAFDYLNLMVPPLENYIGKAPQIFMSKSAVVEGKTVSYVDLIVSIVAKTLQEDRASENEMRKALSLYMSLLLNCKGMLDNYLPMINDHVLTKLGQQASSENPLTRISLFIVIAAALYYNPQLELAELEKRGVTLQVFLQWLKDSEEMERWLPRKITVVGLCCVLQMPTPTLPVAVGNLIPQLVATVTSLTGKIEEDANKQDEQDDTGGDDDYDVHDIGADDFEGFDEDQDVHDVNDDAYLDALKNFSGQDDVARFLIGDAWLDEDDEDDEFISPLDDIDTAIYYKDTLKAAFEREPVFFQRVQGALPAGALPMCQQLFAVAEARQAATSQNQQS</sequence>
<evidence type="ECO:0000256" key="1">
    <source>
        <dbReference type="ARBA" id="ARBA00004123"/>
    </source>
</evidence>
<keyword evidence="5" id="KW-0653">Protein transport</keyword>
<keyword evidence="4" id="KW-0963">Cytoplasm</keyword>
<dbReference type="Pfam" id="PF03810">
    <property type="entry name" value="IBN_N"/>
    <property type="match status" value="1"/>
</dbReference>
<evidence type="ECO:0000313" key="9">
    <source>
        <dbReference type="Proteomes" id="UP001054902"/>
    </source>
</evidence>
<evidence type="ECO:0000313" key="8">
    <source>
        <dbReference type="EMBL" id="GFH43692.1"/>
    </source>
</evidence>
<dbReference type="GO" id="GO:0005635">
    <property type="term" value="C:nuclear envelope"/>
    <property type="evidence" value="ECO:0007669"/>
    <property type="project" value="TreeGrafter"/>
</dbReference>
<dbReference type="PANTHER" id="PTHR10997">
    <property type="entry name" value="IMPORTIN-7, 8, 11"/>
    <property type="match status" value="1"/>
</dbReference>
<keyword evidence="3" id="KW-0813">Transport</keyword>
<evidence type="ECO:0000256" key="3">
    <source>
        <dbReference type="ARBA" id="ARBA00022448"/>
    </source>
</evidence>
<keyword evidence="6" id="KW-0539">Nucleus</keyword>
<feature type="domain" description="Importin N-terminal" evidence="7">
    <location>
        <begin position="24"/>
        <end position="110"/>
    </location>
</feature>
<dbReference type="AlphaFoldDB" id="A0AAD3CCU8"/>
<dbReference type="PROSITE" id="PS50166">
    <property type="entry name" value="IMPORTIN_B_NT"/>
    <property type="match status" value="1"/>
</dbReference>
<dbReference type="GO" id="GO:0031267">
    <property type="term" value="F:small GTPase binding"/>
    <property type="evidence" value="ECO:0007669"/>
    <property type="project" value="InterPro"/>
</dbReference>
<dbReference type="InterPro" id="IPR011989">
    <property type="entry name" value="ARM-like"/>
</dbReference>
<accession>A0AAD3CCU8</accession>
<dbReference type="GO" id="GO:0006606">
    <property type="term" value="P:protein import into nucleus"/>
    <property type="evidence" value="ECO:0007669"/>
    <property type="project" value="TreeGrafter"/>
</dbReference>
<reference evidence="8 9" key="1">
    <citation type="journal article" date="2021" name="Sci. Rep.">
        <title>The genome of the diatom Chaetoceros tenuissimus carries an ancient integrated fragment of an extant virus.</title>
        <authorList>
            <person name="Hongo Y."/>
            <person name="Kimura K."/>
            <person name="Takaki Y."/>
            <person name="Yoshida Y."/>
            <person name="Baba S."/>
            <person name="Kobayashi G."/>
            <person name="Nagasaki K."/>
            <person name="Hano T."/>
            <person name="Tomaru Y."/>
        </authorList>
    </citation>
    <scope>NUCLEOTIDE SEQUENCE [LARGE SCALE GENOMIC DNA]</scope>
    <source>
        <strain evidence="8 9">NIES-3715</strain>
    </source>
</reference>
<evidence type="ECO:0000256" key="5">
    <source>
        <dbReference type="ARBA" id="ARBA00022927"/>
    </source>
</evidence>
<dbReference type="InterPro" id="IPR013713">
    <property type="entry name" value="XPO2_central"/>
</dbReference>
<dbReference type="SMART" id="SM00913">
    <property type="entry name" value="IBN_N"/>
    <property type="match status" value="1"/>
</dbReference>
<dbReference type="EMBL" id="BLLK01000014">
    <property type="protein sequence ID" value="GFH43692.1"/>
    <property type="molecule type" value="Genomic_DNA"/>
</dbReference>
<comment type="caution">
    <text evidence="8">The sequence shown here is derived from an EMBL/GenBank/DDBJ whole genome shotgun (WGS) entry which is preliminary data.</text>
</comment>
<name>A0AAD3CCU8_9STRA</name>
<protein>
    <submittedName>
        <fullName evidence="8">Ran binding protein 7</fullName>
    </submittedName>
</protein>
<dbReference type="Pfam" id="PF08506">
    <property type="entry name" value="Cse1"/>
    <property type="match status" value="1"/>
</dbReference>
<dbReference type="GO" id="GO:0005829">
    <property type="term" value="C:cytosol"/>
    <property type="evidence" value="ECO:0007669"/>
    <property type="project" value="TreeGrafter"/>
</dbReference>
<evidence type="ECO:0000256" key="6">
    <source>
        <dbReference type="ARBA" id="ARBA00023242"/>
    </source>
</evidence>
<organism evidence="8 9">
    <name type="scientific">Chaetoceros tenuissimus</name>
    <dbReference type="NCBI Taxonomy" id="426638"/>
    <lineage>
        <taxon>Eukaryota</taxon>
        <taxon>Sar</taxon>
        <taxon>Stramenopiles</taxon>
        <taxon>Ochrophyta</taxon>
        <taxon>Bacillariophyta</taxon>
        <taxon>Coscinodiscophyceae</taxon>
        <taxon>Chaetocerotophycidae</taxon>
        <taxon>Chaetocerotales</taxon>
        <taxon>Chaetocerotaceae</taxon>
        <taxon>Chaetoceros</taxon>
    </lineage>
</organism>
<dbReference type="InterPro" id="IPR016024">
    <property type="entry name" value="ARM-type_fold"/>
</dbReference>
<dbReference type="PANTHER" id="PTHR10997:SF18">
    <property type="entry name" value="D-IMPORTIN 7_RANBP7"/>
    <property type="match status" value="1"/>
</dbReference>
<evidence type="ECO:0000256" key="2">
    <source>
        <dbReference type="ARBA" id="ARBA00004496"/>
    </source>
</evidence>
<proteinExistence type="predicted"/>
<evidence type="ECO:0000259" key="7">
    <source>
        <dbReference type="PROSITE" id="PS50166"/>
    </source>
</evidence>
<dbReference type="SUPFAM" id="SSF48371">
    <property type="entry name" value="ARM repeat"/>
    <property type="match status" value="1"/>
</dbReference>
<dbReference type="Gene3D" id="1.25.10.10">
    <property type="entry name" value="Leucine-rich Repeat Variant"/>
    <property type="match status" value="1"/>
</dbReference>
<keyword evidence="9" id="KW-1185">Reference proteome</keyword>
<comment type="subcellular location">
    <subcellularLocation>
        <location evidence="2">Cytoplasm</location>
    </subcellularLocation>
    <subcellularLocation>
        <location evidence="1">Nucleus</location>
    </subcellularLocation>
</comment>
<evidence type="ECO:0000256" key="4">
    <source>
        <dbReference type="ARBA" id="ARBA00022490"/>
    </source>
</evidence>
<gene>
    <name evidence="8" type="ORF">CTEN210_00165</name>
</gene>